<dbReference type="InterPro" id="IPR013693">
    <property type="entry name" value="SpoIID/LytB_N"/>
</dbReference>
<dbReference type="InterPro" id="IPR051922">
    <property type="entry name" value="Bact_Sporulation_Assoc"/>
</dbReference>
<evidence type="ECO:0000259" key="1">
    <source>
        <dbReference type="Pfam" id="PF08486"/>
    </source>
</evidence>
<proteinExistence type="predicted"/>
<protein>
    <recommendedName>
        <fullName evidence="1">Sporulation stage II protein D amidase enhancer LytB N-terminal domain-containing protein</fullName>
    </recommendedName>
</protein>
<accession>A0A135L2D0</accession>
<dbReference type="PANTHER" id="PTHR30032">
    <property type="entry name" value="N-ACETYLMURAMOYL-L-ALANINE AMIDASE-RELATED"/>
    <property type="match status" value="1"/>
</dbReference>
<dbReference type="PANTHER" id="PTHR30032:SF4">
    <property type="entry name" value="AMIDASE ENHANCER"/>
    <property type="match status" value="1"/>
</dbReference>
<dbReference type="AlphaFoldDB" id="A0A135L2D0"/>
<dbReference type="Pfam" id="PF08486">
    <property type="entry name" value="SpoIID"/>
    <property type="match status" value="1"/>
</dbReference>
<dbReference type="GO" id="GO:0030435">
    <property type="term" value="P:sporulation resulting in formation of a cellular spore"/>
    <property type="evidence" value="ECO:0007669"/>
    <property type="project" value="InterPro"/>
</dbReference>
<dbReference type="GO" id="GO:0030288">
    <property type="term" value="C:outer membrane-bounded periplasmic space"/>
    <property type="evidence" value="ECO:0007669"/>
    <property type="project" value="TreeGrafter"/>
</dbReference>
<reference evidence="2 3" key="1">
    <citation type="submission" date="2016-02" db="EMBL/GenBank/DDBJ databases">
        <title>Draft Genome for Tepidibacillus decaturensis nov. sp. Strain Z9, an Anaerobic, Moderately Thermophilic and Heterotrophic Bacterium from Deep Subsurface of the Illinois Basin, USA.</title>
        <authorList>
            <person name="Dong Y."/>
            <person name="Chang J.Y."/>
            <person name="Sanford R."/>
            <person name="Fouke B.W."/>
        </authorList>
    </citation>
    <scope>NUCLEOTIDE SEQUENCE [LARGE SCALE GENOMIC DNA]</scope>
    <source>
        <strain evidence="2 3">Z9</strain>
    </source>
</reference>
<organism evidence="2 3">
    <name type="scientific">Tepidibacillus decaturensis</name>
    <dbReference type="NCBI Taxonomy" id="1413211"/>
    <lineage>
        <taxon>Bacteria</taxon>
        <taxon>Bacillati</taxon>
        <taxon>Bacillota</taxon>
        <taxon>Bacilli</taxon>
        <taxon>Bacillales</taxon>
        <taxon>Bacillaceae</taxon>
        <taxon>Tepidibacillus</taxon>
    </lineage>
</organism>
<name>A0A135L2D0_9BACI</name>
<gene>
    <name evidence="2" type="ORF">U473_02960</name>
</gene>
<dbReference type="EMBL" id="LSKU01000001">
    <property type="protein sequence ID" value="KXG43100.1"/>
    <property type="molecule type" value="Genomic_DNA"/>
</dbReference>
<dbReference type="NCBIfam" id="TIGR02669">
    <property type="entry name" value="SpoIID_LytB"/>
    <property type="match status" value="1"/>
</dbReference>
<evidence type="ECO:0000313" key="2">
    <source>
        <dbReference type="EMBL" id="KXG43100.1"/>
    </source>
</evidence>
<dbReference type="InterPro" id="IPR013486">
    <property type="entry name" value="SpoIID/LytB"/>
</dbReference>
<feature type="domain" description="Sporulation stage II protein D amidase enhancer LytB N-terminal" evidence="1">
    <location>
        <begin position="165"/>
        <end position="251"/>
    </location>
</feature>
<evidence type="ECO:0000313" key="3">
    <source>
        <dbReference type="Proteomes" id="UP000070352"/>
    </source>
</evidence>
<comment type="caution">
    <text evidence="2">The sequence shown here is derived from an EMBL/GenBank/DDBJ whole genome shotgun (WGS) entry which is preliminary data.</text>
</comment>
<dbReference type="STRING" id="1413211.U473_02960"/>
<dbReference type="RefSeq" id="WP_068723177.1">
    <property type="nucleotide sequence ID" value="NZ_LSKU01000001.1"/>
</dbReference>
<dbReference type="Proteomes" id="UP000070352">
    <property type="component" value="Unassembled WGS sequence"/>
</dbReference>
<dbReference type="OrthoDB" id="9794671at2"/>
<keyword evidence="3" id="KW-1185">Reference proteome</keyword>
<sequence length="489" mass="55170">MQKKRFSFFLILVLFLPILFMNSPITYASGGEEVGEIPIVRVEITNTDATKQKMPVDTIGFALRGKYFVEGTILELEDKDDQGLIHYNVVMENNKLFIKKRGETISDPFDTIRLIPLPSTDSESFPLVDVVRYWQGIKYDVNQYRNIMEFRIDLVSNPTSLPTPTIKMINELNIEDYLKGVVPIEMSPSWELESLKAQAVAARTFAMKYSNQVIDDTTRYQAYTGVYSRGFREGDRSNQAVGETAGQVLTYNNSLIAAQYSASNGGYTESAENVWGSSYPYLVSKVDPYDKKYAELYDSRNAYHDWQVTYTKEEIENRLRNKNKDIGSLESLEIINKALSGRVLDLRFIGTNGIYDTSIDENDRNKDSKDYLRSLLSLKSQLFTISSSTAPVFVQSATQVTLMEPSNLYVKSTSNTQKLGRNGKPISVLGATKATKLEQTAYTFTGDGYGHGVGMSQIGARQMAKDGKTYQEILQFYYPGATLTKNYNQ</sequence>